<dbReference type="GO" id="GO:0008422">
    <property type="term" value="F:beta-glucosidase activity"/>
    <property type="evidence" value="ECO:0007669"/>
    <property type="project" value="TreeGrafter"/>
</dbReference>
<dbReference type="InterPro" id="IPR017853">
    <property type="entry name" value="GH"/>
</dbReference>
<dbReference type="Proteomes" id="UP000320011">
    <property type="component" value="Unassembled WGS sequence"/>
</dbReference>
<dbReference type="SUPFAM" id="SSF51445">
    <property type="entry name" value="(Trans)glycosidases"/>
    <property type="match status" value="1"/>
</dbReference>
<dbReference type="Pfam" id="PF00232">
    <property type="entry name" value="Glyco_hydro_1"/>
    <property type="match status" value="1"/>
</dbReference>
<proteinExistence type="inferred from homology"/>
<dbReference type="EMBL" id="VJWX01000778">
    <property type="protein sequence ID" value="TVT16187.1"/>
    <property type="molecule type" value="Genomic_DNA"/>
</dbReference>
<feature type="non-terminal residue" evidence="5">
    <location>
        <position position="189"/>
    </location>
</feature>
<evidence type="ECO:0000256" key="3">
    <source>
        <dbReference type="ARBA" id="ARBA00023295"/>
    </source>
</evidence>
<reference evidence="5 6" key="1">
    <citation type="submission" date="2019-07" db="EMBL/GenBank/DDBJ databases">
        <authorList>
            <person name="Duangmal K."/>
            <person name="Teo W.F.A."/>
        </authorList>
    </citation>
    <scope>NUCLEOTIDE SEQUENCE [LARGE SCALE GENOMIC DNA]</scope>
    <source>
        <strain evidence="5 6">TBRC 6029</strain>
    </source>
</reference>
<protein>
    <submittedName>
        <fullName evidence="5">Family 1 glycosylhydrolase</fullName>
    </submittedName>
</protein>
<dbReference type="InterPro" id="IPR033132">
    <property type="entry name" value="GH_1_N_CS"/>
</dbReference>
<dbReference type="AlphaFoldDB" id="A0A557ZVZ3"/>
<organism evidence="5 6">
    <name type="scientific">Amycolatopsis rhizosphaerae</name>
    <dbReference type="NCBI Taxonomy" id="2053003"/>
    <lineage>
        <taxon>Bacteria</taxon>
        <taxon>Bacillati</taxon>
        <taxon>Actinomycetota</taxon>
        <taxon>Actinomycetes</taxon>
        <taxon>Pseudonocardiales</taxon>
        <taxon>Pseudonocardiaceae</taxon>
        <taxon>Amycolatopsis</taxon>
    </lineage>
</organism>
<dbReference type="Gene3D" id="3.20.20.80">
    <property type="entry name" value="Glycosidases"/>
    <property type="match status" value="1"/>
</dbReference>
<gene>
    <name evidence="5" type="ORF">FNH05_36740</name>
</gene>
<reference evidence="5 6" key="2">
    <citation type="submission" date="2019-08" db="EMBL/GenBank/DDBJ databases">
        <title>Amycolatopsis acidicola sp. nov., isolated from peat swamp forest soil.</title>
        <authorList>
            <person name="Srisuk N."/>
        </authorList>
    </citation>
    <scope>NUCLEOTIDE SEQUENCE [LARGE SCALE GENOMIC DNA]</scope>
    <source>
        <strain evidence="5 6">TBRC 6029</strain>
    </source>
</reference>
<evidence type="ECO:0000313" key="5">
    <source>
        <dbReference type="EMBL" id="TVT16187.1"/>
    </source>
</evidence>
<evidence type="ECO:0000256" key="1">
    <source>
        <dbReference type="ARBA" id="ARBA00010838"/>
    </source>
</evidence>
<comment type="similarity">
    <text evidence="1 4">Belongs to the glycosyl hydrolase 1 family.</text>
</comment>
<evidence type="ECO:0000256" key="2">
    <source>
        <dbReference type="ARBA" id="ARBA00022801"/>
    </source>
</evidence>
<keyword evidence="2 5" id="KW-0378">Hydrolase</keyword>
<comment type="caution">
    <text evidence="5">The sequence shown here is derived from an EMBL/GenBank/DDBJ whole genome shotgun (WGS) entry which is preliminary data.</text>
</comment>
<keyword evidence="6" id="KW-1185">Reference proteome</keyword>
<keyword evidence="3" id="KW-0326">Glycosidase</keyword>
<dbReference type="PANTHER" id="PTHR10353">
    <property type="entry name" value="GLYCOSYL HYDROLASE"/>
    <property type="match status" value="1"/>
</dbReference>
<dbReference type="PROSITE" id="PS00653">
    <property type="entry name" value="GLYCOSYL_HYDROL_F1_2"/>
    <property type="match status" value="1"/>
</dbReference>
<dbReference type="GO" id="GO:0005829">
    <property type="term" value="C:cytosol"/>
    <property type="evidence" value="ECO:0007669"/>
    <property type="project" value="TreeGrafter"/>
</dbReference>
<dbReference type="OrthoDB" id="9765195at2"/>
<name>A0A557ZVZ3_9PSEU</name>
<dbReference type="RefSeq" id="WP_144593433.1">
    <property type="nucleotide sequence ID" value="NZ_VJWX01000778.1"/>
</dbReference>
<accession>A0A557ZVZ3</accession>
<dbReference type="InterPro" id="IPR001360">
    <property type="entry name" value="Glyco_hydro_1"/>
</dbReference>
<sequence length="189" mass="20910">MSAQQVPRFPDGFRFGVATSAFQIEGAVAEDGRGPSIWDTFGRVPGAIAGGETGDVAADHYHRWETDVALLSELGVSAYRFSLSWSRILPSGSGRVERRGLDFYRRLCEALLAEGIEPFATLYHWDLPQELEDRGGWRVRDTALRFADYAVVAQEALGDLVRNWTTLNEPYCSSIVGYAEGRHAPGARE</sequence>
<dbReference type="PANTHER" id="PTHR10353:SF36">
    <property type="entry name" value="LP05116P"/>
    <property type="match status" value="1"/>
</dbReference>
<dbReference type="GO" id="GO:0016052">
    <property type="term" value="P:carbohydrate catabolic process"/>
    <property type="evidence" value="ECO:0007669"/>
    <property type="project" value="TreeGrafter"/>
</dbReference>
<evidence type="ECO:0000313" key="6">
    <source>
        <dbReference type="Proteomes" id="UP000320011"/>
    </source>
</evidence>
<evidence type="ECO:0000256" key="4">
    <source>
        <dbReference type="RuleBase" id="RU003690"/>
    </source>
</evidence>